<comment type="caution">
    <text evidence="1">The sequence shown here is derived from an EMBL/GenBank/DDBJ whole genome shotgun (WGS) entry which is preliminary data.</text>
</comment>
<evidence type="ECO:0000313" key="1">
    <source>
        <dbReference type="EMBL" id="GAY76022.1"/>
    </source>
</evidence>
<gene>
    <name evidence="1" type="ORF">NBRC111894_1576</name>
</gene>
<reference evidence="1 2" key="1">
    <citation type="submission" date="2017-11" db="EMBL/GenBank/DDBJ databases">
        <title>Draft Genome Sequence of Sporolactobacillus inulinus NBRC 111894 Isolated from Koso, a Japanese Sugar-Vegetable Fermented Beverage.</title>
        <authorList>
            <person name="Chiou T.Y."/>
            <person name="Oshima K."/>
            <person name="Suda W."/>
            <person name="Hattori M."/>
            <person name="Takahashi T."/>
        </authorList>
    </citation>
    <scope>NUCLEOTIDE SEQUENCE [LARGE SCALE GENOMIC DNA]</scope>
    <source>
        <strain evidence="1 2">NBRC111894</strain>
    </source>
</reference>
<accession>A0A4Y1ZAC6</accession>
<proteinExistence type="predicted"/>
<organism evidence="1 2">
    <name type="scientific">Sporolactobacillus inulinus</name>
    <dbReference type="NCBI Taxonomy" id="2078"/>
    <lineage>
        <taxon>Bacteria</taxon>
        <taxon>Bacillati</taxon>
        <taxon>Bacillota</taxon>
        <taxon>Bacilli</taxon>
        <taxon>Bacillales</taxon>
        <taxon>Sporolactobacillaceae</taxon>
        <taxon>Sporolactobacillus</taxon>
    </lineage>
</organism>
<dbReference type="AlphaFoldDB" id="A0A4Y1ZAC6"/>
<evidence type="ECO:0000313" key="2">
    <source>
        <dbReference type="Proteomes" id="UP000319716"/>
    </source>
</evidence>
<dbReference type="EMBL" id="BEXB01000010">
    <property type="protein sequence ID" value="GAY76022.1"/>
    <property type="molecule type" value="Genomic_DNA"/>
</dbReference>
<protein>
    <submittedName>
        <fullName evidence="1">Uncharacterized protein</fullName>
    </submittedName>
</protein>
<name>A0A4Y1ZAC6_9BACL</name>
<dbReference type="Proteomes" id="UP000319716">
    <property type="component" value="Unassembled WGS sequence"/>
</dbReference>
<sequence length="45" mass="5429">MSQLRSNFNFIREMVTELTVHPPFSTVCFMFIRKRGDDLIYVIIY</sequence>